<accession>A0A3R6YZ34</accession>
<dbReference type="Proteomes" id="UP000285712">
    <property type="component" value="Unassembled WGS sequence"/>
</dbReference>
<proteinExistence type="predicted"/>
<organism evidence="4 5">
    <name type="scientific">Aphanomyces astaci</name>
    <name type="common">Crayfish plague agent</name>
    <dbReference type="NCBI Taxonomy" id="112090"/>
    <lineage>
        <taxon>Eukaryota</taxon>
        <taxon>Sar</taxon>
        <taxon>Stramenopiles</taxon>
        <taxon>Oomycota</taxon>
        <taxon>Saprolegniomycetes</taxon>
        <taxon>Saprolegniales</taxon>
        <taxon>Verrucalvaceae</taxon>
        <taxon>Aphanomyces</taxon>
    </lineage>
</organism>
<feature type="compositionally biased region" description="Basic and acidic residues" evidence="2">
    <location>
        <begin position="431"/>
        <end position="440"/>
    </location>
</feature>
<dbReference type="EMBL" id="QUTG01003388">
    <property type="protein sequence ID" value="RHY91798.1"/>
    <property type="molecule type" value="Genomic_DNA"/>
</dbReference>
<feature type="region of interest" description="Disordered" evidence="2">
    <location>
        <begin position="61"/>
        <end position="84"/>
    </location>
</feature>
<keyword evidence="1" id="KW-0175">Coiled coil</keyword>
<dbReference type="Proteomes" id="UP000285430">
    <property type="component" value="Unassembled WGS sequence"/>
</dbReference>
<protein>
    <submittedName>
        <fullName evidence="4">Uncharacterized protein</fullName>
    </submittedName>
</protein>
<evidence type="ECO:0000256" key="1">
    <source>
        <dbReference type="SAM" id="Coils"/>
    </source>
</evidence>
<comment type="caution">
    <text evidence="4">The sequence shown here is derived from an EMBL/GenBank/DDBJ whole genome shotgun (WGS) entry which is preliminary data.</text>
</comment>
<evidence type="ECO:0000256" key="2">
    <source>
        <dbReference type="SAM" id="MobiDB-lite"/>
    </source>
</evidence>
<feature type="region of interest" description="Disordered" evidence="2">
    <location>
        <begin position="137"/>
        <end position="176"/>
    </location>
</feature>
<feature type="coiled-coil region" evidence="1">
    <location>
        <begin position="195"/>
        <end position="271"/>
    </location>
</feature>
<feature type="compositionally biased region" description="Basic residues" evidence="2">
    <location>
        <begin position="348"/>
        <end position="358"/>
    </location>
</feature>
<evidence type="ECO:0000313" key="4">
    <source>
        <dbReference type="EMBL" id="RHZ28564.1"/>
    </source>
</evidence>
<evidence type="ECO:0000313" key="3">
    <source>
        <dbReference type="EMBL" id="RHY91798.1"/>
    </source>
</evidence>
<dbReference type="VEuPathDB" id="FungiDB:H257_17000"/>
<feature type="region of interest" description="Disordered" evidence="2">
    <location>
        <begin position="431"/>
        <end position="455"/>
    </location>
</feature>
<feature type="compositionally biased region" description="Basic and acidic residues" evidence="2">
    <location>
        <begin position="146"/>
        <end position="165"/>
    </location>
</feature>
<gene>
    <name evidence="3" type="ORF">DYB35_005363</name>
    <name evidence="4" type="ORF">DYB37_008053</name>
</gene>
<sequence>MMAGVPRSLPPPPRGLIGNLGLLSYALMQLAGQAVDVTVITPCAELISTSVMNPNVNSNTLNGSSDKAHHIPVNGDDSMKKTRRNQSRKAALEASMLRKLGVREPMDEVEETLELPTGMTGVRGTDNNELLSRAFESFDDDEGQEHEDQVDRDDNGEREQWHVDQTHPTLRRRHHRQRLHQALRNVRRRRLDDVVATYETKLSLLRKQLHAMNAEREASQNDLKKWEEYGQKSQASYKNLASKHATLLRANETLTTDLRTAKQSIVALEATVTRAHADTATVQFLNTNDMNALESDLANPAMVISALKKANRFRMLQYEKVVQKLHVAKEQVNRLTEVAMQGGDAASPRRKKAHKRPHTAGPLPAFDVRQSSMLASFHDVMPAAPGASNAQTVVTQGRQLHWMHREDLKPREIAHPISSRLVLHPRDMHKENHSLHDRSTKPKKAAPAHTNPITN</sequence>
<name>A0A3R6YZ34_APHAT</name>
<dbReference type="EMBL" id="QUTH01001931">
    <property type="protein sequence ID" value="RHZ28564.1"/>
    <property type="molecule type" value="Genomic_DNA"/>
</dbReference>
<evidence type="ECO:0000313" key="6">
    <source>
        <dbReference type="Proteomes" id="UP000285712"/>
    </source>
</evidence>
<dbReference type="AlphaFoldDB" id="A0A3R6YZ34"/>
<feature type="region of interest" description="Disordered" evidence="2">
    <location>
        <begin position="340"/>
        <end position="364"/>
    </location>
</feature>
<evidence type="ECO:0000313" key="5">
    <source>
        <dbReference type="Proteomes" id="UP000285430"/>
    </source>
</evidence>
<reference evidence="5 6" key="1">
    <citation type="submission" date="2018-08" db="EMBL/GenBank/DDBJ databases">
        <title>Aphanomyces genome sequencing and annotation.</title>
        <authorList>
            <person name="Minardi D."/>
            <person name="Oidtmann B."/>
            <person name="Van Der Giezen M."/>
            <person name="Studholme D.J."/>
        </authorList>
    </citation>
    <scope>NUCLEOTIDE SEQUENCE [LARGE SCALE GENOMIC DNA]</scope>
    <source>
        <strain evidence="4 5">Da</strain>
        <strain evidence="3 6">Sv</strain>
    </source>
</reference>
<dbReference type="VEuPathDB" id="FungiDB:H257_17001"/>